<evidence type="ECO:0000313" key="2">
    <source>
        <dbReference type="Proteomes" id="UP000612899"/>
    </source>
</evidence>
<dbReference type="InterPro" id="IPR036844">
    <property type="entry name" value="Hint_dom_sf"/>
</dbReference>
<proteinExistence type="predicted"/>
<dbReference type="SUPFAM" id="SSF51294">
    <property type="entry name" value="Hedgehog/intein (Hint) domain"/>
    <property type="match status" value="1"/>
</dbReference>
<gene>
    <name evidence="1" type="ORF">Rhe02_36650</name>
</gene>
<accession>A0A8J3Q7L2</accession>
<dbReference type="Proteomes" id="UP000612899">
    <property type="component" value="Unassembled WGS sequence"/>
</dbReference>
<sequence length="200" mass="22196">MRFDIDGNIVETTEDHPFWNDTDKQWQRVDRFDTGDTVLADDGRKIVVRGILNKLDSPRPAYNFTVPAYNLTVAGIHTYYVITGNTSALVHNSDTCLTAGDNFKDHFLRKKALLGSVTGKKYSKLAENGPEFLQDLSDMVNRGDLVFEGYGTLKAGQPAAMIYRGQGLTLVTTRSGEFWTLLKIGEGMDAAIRMLPNTLG</sequence>
<comment type="caution">
    <text evidence="1">The sequence shown here is derived from an EMBL/GenBank/DDBJ whole genome shotgun (WGS) entry which is preliminary data.</text>
</comment>
<dbReference type="Pfam" id="PF07591">
    <property type="entry name" value="PT-HINT"/>
    <property type="match status" value="1"/>
</dbReference>
<reference evidence="1" key="1">
    <citation type="submission" date="2021-01" db="EMBL/GenBank/DDBJ databases">
        <title>Whole genome shotgun sequence of Rhizocola hellebori NBRC 109834.</title>
        <authorList>
            <person name="Komaki H."/>
            <person name="Tamura T."/>
        </authorList>
    </citation>
    <scope>NUCLEOTIDE SEQUENCE</scope>
    <source>
        <strain evidence="1">NBRC 109834</strain>
    </source>
</reference>
<protein>
    <recommendedName>
        <fullName evidence="3">Intein C-terminal splicing domain-containing protein</fullName>
    </recommendedName>
</protein>
<organism evidence="1 2">
    <name type="scientific">Rhizocola hellebori</name>
    <dbReference type="NCBI Taxonomy" id="1392758"/>
    <lineage>
        <taxon>Bacteria</taxon>
        <taxon>Bacillati</taxon>
        <taxon>Actinomycetota</taxon>
        <taxon>Actinomycetes</taxon>
        <taxon>Micromonosporales</taxon>
        <taxon>Micromonosporaceae</taxon>
        <taxon>Rhizocola</taxon>
    </lineage>
</organism>
<dbReference type="EMBL" id="BONY01000020">
    <property type="protein sequence ID" value="GIH05598.1"/>
    <property type="molecule type" value="Genomic_DNA"/>
</dbReference>
<evidence type="ECO:0000313" key="1">
    <source>
        <dbReference type="EMBL" id="GIH05598.1"/>
    </source>
</evidence>
<name>A0A8J3Q7L2_9ACTN</name>
<dbReference type="NCBIfam" id="TIGR01443">
    <property type="entry name" value="intein_Cterm"/>
    <property type="match status" value="1"/>
</dbReference>
<dbReference type="Gene3D" id="2.170.16.10">
    <property type="entry name" value="Hedgehog/Intein (Hint) domain"/>
    <property type="match status" value="1"/>
</dbReference>
<dbReference type="AlphaFoldDB" id="A0A8J3Q7L2"/>
<keyword evidence="2" id="KW-1185">Reference proteome</keyword>
<evidence type="ECO:0008006" key="3">
    <source>
        <dbReference type="Google" id="ProtNLM"/>
    </source>
</evidence>
<dbReference type="InterPro" id="IPR030934">
    <property type="entry name" value="Intein_C"/>
</dbReference>